<evidence type="ECO:0000256" key="1">
    <source>
        <dbReference type="SAM" id="SignalP"/>
    </source>
</evidence>
<dbReference type="SUPFAM" id="SSF49899">
    <property type="entry name" value="Concanavalin A-like lectins/glucanases"/>
    <property type="match status" value="1"/>
</dbReference>
<proteinExistence type="predicted"/>
<evidence type="ECO:0008006" key="4">
    <source>
        <dbReference type="Google" id="ProtNLM"/>
    </source>
</evidence>
<dbReference type="Gene3D" id="2.60.120.200">
    <property type="match status" value="1"/>
</dbReference>
<sequence length="254" mass="27878">MFCTFLGTTEIARQMMRNLTVAVLVALCLPIFADEPATTDPNLADWGVPINPAGDCSFTASNEDLRIFVPGSETAHDLSPELESSTAPRVVQSISGDFVIEVRIDSQFEPGDESTQAGRTGYVGAGLVVFADDKNFVRLERATLHRQAGDPRPYTNFEIRVNGQLERAGRVGELPADQAKPTWLRLERKGDLMLGSVSLDGNNWEHAEPKELQAEAWMEDGIVAGVAAISTSKEHFEPRYSEFSLRQANVPNDK</sequence>
<organism evidence="2 3">
    <name type="scientific">Rhodopirellula baltica WH47</name>
    <dbReference type="NCBI Taxonomy" id="991778"/>
    <lineage>
        <taxon>Bacteria</taxon>
        <taxon>Pseudomonadati</taxon>
        <taxon>Planctomycetota</taxon>
        <taxon>Planctomycetia</taxon>
        <taxon>Pirellulales</taxon>
        <taxon>Pirellulaceae</taxon>
        <taxon>Rhodopirellula</taxon>
    </lineage>
</organism>
<comment type="caution">
    <text evidence="2">The sequence shown here is derived from an EMBL/GenBank/DDBJ whole genome shotgun (WGS) entry which is preliminary data.</text>
</comment>
<dbReference type="AlphaFoldDB" id="F2ARJ2"/>
<dbReference type="EMBL" id="AFAR01000127">
    <property type="protein sequence ID" value="EGF27705.1"/>
    <property type="molecule type" value="Genomic_DNA"/>
</dbReference>
<dbReference type="PATRIC" id="fig|991778.3.peg.2468"/>
<accession>F2ARJ2</accession>
<evidence type="ECO:0000313" key="2">
    <source>
        <dbReference type="EMBL" id="EGF27705.1"/>
    </source>
</evidence>
<protein>
    <recommendedName>
        <fullName evidence="4">Secreted protein</fullName>
    </recommendedName>
</protein>
<gene>
    <name evidence="2" type="ORF">RBWH47_01894</name>
</gene>
<feature type="signal peptide" evidence="1">
    <location>
        <begin position="1"/>
        <end position="33"/>
    </location>
</feature>
<feature type="chain" id="PRO_5003273725" description="Secreted protein" evidence="1">
    <location>
        <begin position="34"/>
        <end position="254"/>
    </location>
</feature>
<keyword evidence="1" id="KW-0732">Signal</keyword>
<name>F2ARJ2_RHOBT</name>
<dbReference type="Proteomes" id="UP000006222">
    <property type="component" value="Unassembled WGS sequence"/>
</dbReference>
<dbReference type="InterPro" id="IPR013320">
    <property type="entry name" value="ConA-like_dom_sf"/>
</dbReference>
<evidence type="ECO:0000313" key="3">
    <source>
        <dbReference type="Proteomes" id="UP000006222"/>
    </source>
</evidence>
<reference evidence="2 3" key="1">
    <citation type="journal article" date="2013" name="Mar. Genomics">
        <title>Expression of sulfatases in Rhodopirellula baltica and the diversity of sulfatases in the genus Rhodopirellula.</title>
        <authorList>
            <person name="Wegner C.E."/>
            <person name="Richter-Heitmann T."/>
            <person name="Klindworth A."/>
            <person name="Klockow C."/>
            <person name="Richter M."/>
            <person name="Achstetter T."/>
            <person name="Glockner F.O."/>
            <person name="Harder J."/>
        </authorList>
    </citation>
    <scope>NUCLEOTIDE SEQUENCE [LARGE SCALE GENOMIC DNA]</scope>
    <source>
        <strain evidence="2 3">WH47</strain>
    </source>
</reference>